<dbReference type="AlphaFoldDB" id="A0AAE0RAP6"/>
<feature type="domain" description="PiggyBac transposable element-derived protein" evidence="1">
    <location>
        <begin position="1"/>
        <end position="194"/>
    </location>
</feature>
<name>A0AAE0RAP6_9TELE</name>
<dbReference type="Proteomes" id="UP001274896">
    <property type="component" value="Unassembled WGS sequence"/>
</dbReference>
<keyword evidence="3" id="KW-1185">Reference proteome</keyword>
<sequence length="195" mass="21742">MIPFTGRCPVRQYVPSKSNPTGLKVFVLSSPSGLVLDFETYRGNNTFIQEHGMGVVGNAVLTVPRGALVYFDRYFTSIKLLDTLESLRKRIERGLPATGPIQKNRIPKECPLTADKVLKKKDRGTSEMVVRRPDELALTKWLDSSPVVMTSAVHGIEPQDVCSRWPKKENKQVQVPRPAVVVEYKSNMGGVDICD</sequence>
<evidence type="ECO:0000259" key="1">
    <source>
        <dbReference type="Pfam" id="PF13843"/>
    </source>
</evidence>
<dbReference type="PANTHER" id="PTHR47272:SF2">
    <property type="entry name" value="PIGGYBAC TRANSPOSABLE ELEMENT-DERIVED PROTEIN 3-LIKE"/>
    <property type="match status" value="1"/>
</dbReference>
<evidence type="ECO:0000313" key="3">
    <source>
        <dbReference type="Proteomes" id="UP001274896"/>
    </source>
</evidence>
<evidence type="ECO:0000313" key="2">
    <source>
        <dbReference type="EMBL" id="KAK3548273.1"/>
    </source>
</evidence>
<proteinExistence type="predicted"/>
<accession>A0AAE0RAP6</accession>
<reference evidence="2" key="1">
    <citation type="submission" date="2023-06" db="EMBL/GenBank/DDBJ databases">
        <title>Male Hemibagrus guttatus genome.</title>
        <authorList>
            <person name="Bian C."/>
        </authorList>
    </citation>
    <scope>NUCLEOTIDE SEQUENCE</scope>
    <source>
        <strain evidence="2">Male_cb2023</strain>
        <tissue evidence="2">Muscle</tissue>
    </source>
</reference>
<comment type="caution">
    <text evidence="2">The sequence shown here is derived from an EMBL/GenBank/DDBJ whole genome shotgun (WGS) entry which is preliminary data.</text>
</comment>
<dbReference type="Pfam" id="PF13843">
    <property type="entry name" value="DDE_Tnp_1_7"/>
    <property type="match status" value="1"/>
</dbReference>
<dbReference type="PANTHER" id="PTHR47272">
    <property type="entry name" value="DDE_TNP_1_7 DOMAIN-CONTAINING PROTEIN"/>
    <property type="match status" value="1"/>
</dbReference>
<dbReference type="InterPro" id="IPR029526">
    <property type="entry name" value="PGBD"/>
</dbReference>
<organism evidence="2 3">
    <name type="scientific">Hemibagrus guttatus</name>
    <dbReference type="NCBI Taxonomy" id="175788"/>
    <lineage>
        <taxon>Eukaryota</taxon>
        <taxon>Metazoa</taxon>
        <taxon>Chordata</taxon>
        <taxon>Craniata</taxon>
        <taxon>Vertebrata</taxon>
        <taxon>Euteleostomi</taxon>
        <taxon>Actinopterygii</taxon>
        <taxon>Neopterygii</taxon>
        <taxon>Teleostei</taxon>
        <taxon>Ostariophysi</taxon>
        <taxon>Siluriformes</taxon>
        <taxon>Bagridae</taxon>
        <taxon>Hemibagrus</taxon>
    </lineage>
</organism>
<protein>
    <recommendedName>
        <fullName evidence="1">PiggyBac transposable element-derived protein domain-containing protein</fullName>
    </recommendedName>
</protein>
<dbReference type="EMBL" id="JAUCMX010000004">
    <property type="protein sequence ID" value="KAK3548273.1"/>
    <property type="molecule type" value="Genomic_DNA"/>
</dbReference>
<gene>
    <name evidence="2" type="ORF">QTP70_007341</name>
</gene>